<dbReference type="HOGENOM" id="CLU_077467_1_0_0"/>
<protein>
    <recommendedName>
        <fullName evidence="3">DUF488 domain-containing protein</fullName>
    </recommendedName>
</protein>
<dbReference type="EMBL" id="DF820455">
    <property type="protein sequence ID" value="GAK50093.1"/>
    <property type="molecule type" value="Genomic_DNA"/>
</dbReference>
<organism evidence="1">
    <name type="scientific">Candidatus Moduliflexus flocculans</name>
    <dbReference type="NCBI Taxonomy" id="1499966"/>
    <lineage>
        <taxon>Bacteria</taxon>
        <taxon>Candidatus Moduliflexota</taxon>
        <taxon>Candidatus Moduliflexia</taxon>
        <taxon>Candidatus Moduliflexales</taxon>
        <taxon>Candidatus Moduliflexaceae</taxon>
    </lineage>
</organism>
<evidence type="ECO:0000313" key="1">
    <source>
        <dbReference type="EMBL" id="GAK50093.1"/>
    </source>
</evidence>
<keyword evidence="2" id="KW-1185">Reference proteome</keyword>
<name>A0A0S6VRS5_9BACT</name>
<sequence>MSAEIFTIGHSTHSIEVFIGLLRQHQMTMICDVRSIPYSRYNPQYNRENLKRSLTERNIVYVFMGRELGARSDNPQCYRHGQVQYERLAREPRFIEGIRWLRTEMNTHRIALLCAEKEPLACHRTILVCRNLRANNLEIQHILEDGTLEDHRSIEKRLVQLYHIEPDMFHNDAQCIEEAYDKQAENIAYVNKDMLAKEEQLIPIVVK</sequence>
<dbReference type="PANTHER" id="PTHR39337:SF1">
    <property type="entry name" value="BLR5642 PROTEIN"/>
    <property type="match status" value="1"/>
</dbReference>
<dbReference type="AlphaFoldDB" id="A0A0S6VRS5"/>
<dbReference type="STRING" id="1499966.U14_01319"/>
<gene>
    <name evidence="1" type="ORF">U14_01319</name>
</gene>
<dbReference type="Pfam" id="PF04343">
    <property type="entry name" value="DUF488"/>
    <property type="match status" value="1"/>
</dbReference>
<evidence type="ECO:0008006" key="3">
    <source>
        <dbReference type="Google" id="ProtNLM"/>
    </source>
</evidence>
<accession>A0A0S6VRS5</accession>
<dbReference type="Proteomes" id="UP000030700">
    <property type="component" value="Unassembled WGS sequence"/>
</dbReference>
<proteinExistence type="predicted"/>
<dbReference type="InterPro" id="IPR007438">
    <property type="entry name" value="DUF488"/>
</dbReference>
<evidence type="ECO:0000313" key="2">
    <source>
        <dbReference type="Proteomes" id="UP000030700"/>
    </source>
</evidence>
<reference evidence="1" key="1">
    <citation type="journal article" date="2015" name="PeerJ">
        <title>First genomic representation of candidate bacterial phylum KSB3 points to enhanced environmental sensing as a trigger of wastewater bulking.</title>
        <authorList>
            <person name="Sekiguchi Y."/>
            <person name="Ohashi A."/>
            <person name="Parks D.H."/>
            <person name="Yamauchi T."/>
            <person name="Tyson G.W."/>
            <person name="Hugenholtz P."/>
        </authorList>
    </citation>
    <scope>NUCLEOTIDE SEQUENCE [LARGE SCALE GENOMIC DNA]</scope>
</reference>
<dbReference type="PANTHER" id="PTHR39337">
    <property type="entry name" value="BLR5642 PROTEIN"/>
    <property type="match status" value="1"/>
</dbReference>